<comment type="similarity">
    <text evidence="1">Belongs to the aldo/keto reductase family.</text>
</comment>
<dbReference type="Gene3D" id="3.20.20.100">
    <property type="entry name" value="NADP-dependent oxidoreductase domain"/>
    <property type="match status" value="1"/>
</dbReference>
<gene>
    <name evidence="8" type="ORF">DWZ32_17840</name>
</gene>
<dbReference type="Pfam" id="PF00248">
    <property type="entry name" value="Aldo_ket_red"/>
    <property type="match status" value="1"/>
</dbReference>
<evidence type="ECO:0000313" key="9">
    <source>
        <dbReference type="Proteomes" id="UP000286003"/>
    </source>
</evidence>
<keyword evidence="3" id="KW-0560">Oxidoreductase</keyword>
<reference evidence="8 9" key="1">
    <citation type="submission" date="2018-08" db="EMBL/GenBank/DDBJ databases">
        <title>A genome reference for cultivated species of the human gut microbiota.</title>
        <authorList>
            <person name="Zou Y."/>
            <person name="Xue W."/>
            <person name="Luo G."/>
        </authorList>
    </citation>
    <scope>NUCLEOTIDE SEQUENCE [LARGE SCALE GENOMIC DNA]</scope>
    <source>
        <strain evidence="8 9">AF31-23</strain>
    </source>
</reference>
<protein>
    <submittedName>
        <fullName evidence="8">Aldo/keto reductase</fullName>
    </submittedName>
</protein>
<dbReference type="InterPro" id="IPR036812">
    <property type="entry name" value="NAD(P)_OxRdtase_dom_sf"/>
</dbReference>
<dbReference type="InterPro" id="IPR023210">
    <property type="entry name" value="NADP_OxRdtase_dom"/>
</dbReference>
<dbReference type="SUPFAM" id="SSF51430">
    <property type="entry name" value="NAD(P)-linked oxidoreductase"/>
    <property type="match status" value="1"/>
</dbReference>
<evidence type="ECO:0000256" key="6">
    <source>
        <dbReference type="PIRSR" id="PIRSR000097-3"/>
    </source>
</evidence>
<evidence type="ECO:0000313" key="8">
    <source>
        <dbReference type="EMBL" id="RHN04264.1"/>
    </source>
</evidence>
<feature type="binding site" evidence="5">
    <location>
        <position position="120"/>
    </location>
    <ligand>
        <name>substrate</name>
    </ligand>
</feature>
<dbReference type="CDD" id="cd19071">
    <property type="entry name" value="AKR_AKR1-5-like"/>
    <property type="match status" value="1"/>
</dbReference>
<sequence length="287" mass="32923">MQVIEDIKLANGVEMPRLFQGLPLIMGLKDINLNQFKQIIENSYNANIKGLDTSHDYGKSESFIGKSIKMLVNEGLIEHDDFFITSKIGNAQQYEGNIENYVDTSLKTLGLEQLDLMLLHWPVPDHYIENWKKLEKIYRKGKVKAIGIANARVRHLKAMEDVAEIMPHVVQTEIHPFNVCEDLQEYCKSKHIALQACSSLCLMITLVKENPILLQLGVKYNKSVAQIMLRWNIQCGIAPIFRAFKTHHIQEISEIFSFEITKEDMNLISTLNQNFRYHPESSNCAGF</sequence>
<dbReference type="PANTHER" id="PTHR43827">
    <property type="entry name" value="2,5-DIKETO-D-GLUCONIC ACID REDUCTASE"/>
    <property type="match status" value="1"/>
</dbReference>
<accession>A0AB37M7V5</accession>
<evidence type="ECO:0000256" key="4">
    <source>
        <dbReference type="PIRSR" id="PIRSR000097-1"/>
    </source>
</evidence>
<dbReference type="PANTHER" id="PTHR43827:SF3">
    <property type="entry name" value="NADP-DEPENDENT OXIDOREDUCTASE DOMAIN-CONTAINING PROTEIN"/>
    <property type="match status" value="1"/>
</dbReference>
<dbReference type="EMBL" id="QRQM01000023">
    <property type="protein sequence ID" value="RHN04264.1"/>
    <property type="molecule type" value="Genomic_DNA"/>
</dbReference>
<dbReference type="PRINTS" id="PR00069">
    <property type="entry name" value="ALDKETRDTASE"/>
</dbReference>
<name>A0AB37M7V5_9BACE</name>
<dbReference type="RefSeq" id="WP_117707588.1">
    <property type="nucleotide sequence ID" value="NZ_JADNLS010000019.1"/>
</dbReference>
<evidence type="ECO:0000256" key="3">
    <source>
        <dbReference type="ARBA" id="ARBA00023002"/>
    </source>
</evidence>
<evidence type="ECO:0000256" key="5">
    <source>
        <dbReference type="PIRSR" id="PIRSR000097-2"/>
    </source>
</evidence>
<evidence type="ECO:0000259" key="7">
    <source>
        <dbReference type="Pfam" id="PF00248"/>
    </source>
</evidence>
<organism evidence="8 9">
    <name type="scientific">Bacteroides intestinalis</name>
    <dbReference type="NCBI Taxonomy" id="329854"/>
    <lineage>
        <taxon>Bacteria</taxon>
        <taxon>Pseudomonadati</taxon>
        <taxon>Bacteroidota</taxon>
        <taxon>Bacteroidia</taxon>
        <taxon>Bacteroidales</taxon>
        <taxon>Bacteroidaceae</taxon>
        <taxon>Bacteroides</taxon>
    </lineage>
</organism>
<dbReference type="InterPro" id="IPR020471">
    <property type="entry name" value="AKR"/>
</dbReference>
<dbReference type="Proteomes" id="UP000286003">
    <property type="component" value="Unassembled WGS sequence"/>
</dbReference>
<feature type="site" description="Lowers pKa of active site Tyr" evidence="6">
    <location>
        <position position="87"/>
    </location>
</feature>
<dbReference type="AlphaFoldDB" id="A0AB37M7V5"/>
<evidence type="ECO:0000256" key="1">
    <source>
        <dbReference type="ARBA" id="ARBA00007905"/>
    </source>
</evidence>
<feature type="domain" description="NADP-dependent oxidoreductase" evidence="7">
    <location>
        <begin position="31"/>
        <end position="271"/>
    </location>
</feature>
<keyword evidence="2" id="KW-0521">NADP</keyword>
<proteinExistence type="inferred from homology"/>
<comment type="caution">
    <text evidence="8">The sequence shown here is derived from an EMBL/GenBank/DDBJ whole genome shotgun (WGS) entry which is preliminary data.</text>
</comment>
<dbReference type="GO" id="GO:0016616">
    <property type="term" value="F:oxidoreductase activity, acting on the CH-OH group of donors, NAD or NADP as acceptor"/>
    <property type="evidence" value="ECO:0007669"/>
    <property type="project" value="UniProtKB-ARBA"/>
</dbReference>
<evidence type="ECO:0000256" key="2">
    <source>
        <dbReference type="ARBA" id="ARBA00022857"/>
    </source>
</evidence>
<dbReference type="PIRSF" id="PIRSF000097">
    <property type="entry name" value="AKR"/>
    <property type="match status" value="1"/>
</dbReference>
<feature type="active site" description="Proton donor" evidence="4">
    <location>
        <position position="57"/>
    </location>
</feature>